<evidence type="ECO:0000313" key="5">
    <source>
        <dbReference type="Proteomes" id="UP000095488"/>
    </source>
</evidence>
<sequence length="187" mass="21364">MKLEKIDKITNFKYLNLYKLKLKNKKGNQKDYFVASRRDEEDLTCVTKDHNKADGVMIIPITKENEFVIIKQYRPAIDGFIYEFPAGLVDEGETVEEASRRELFEETGLECVSFEYLIKPSYTSVGMSDENVAIVKMLVEGSPTSENTEEDEEIEILKIPVKDFKKFAKDNIVSIKVAMVAAFIDGI</sequence>
<comment type="caution">
    <text evidence="4">The sequence shown here is derived from an EMBL/GenBank/DDBJ whole genome shotgun (WGS) entry which is preliminary data.</text>
</comment>
<evidence type="ECO:0000313" key="4">
    <source>
        <dbReference type="EMBL" id="CUN96738.1"/>
    </source>
</evidence>
<evidence type="ECO:0000256" key="2">
    <source>
        <dbReference type="ARBA" id="ARBA00022801"/>
    </source>
</evidence>
<dbReference type="CDD" id="cd03424">
    <property type="entry name" value="NUDIX_ADPRase_Nudt5_UGPPase_Nudt14"/>
    <property type="match status" value="1"/>
</dbReference>
<protein>
    <submittedName>
        <fullName evidence="4">ADP-ribose pyrophosphatase</fullName>
        <ecNumber evidence="4">3.6.1.13</ecNumber>
    </submittedName>
</protein>
<dbReference type="InterPro" id="IPR000086">
    <property type="entry name" value="NUDIX_hydrolase_dom"/>
</dbReference>
<accession>A0ABP2ASY9</accession>
<reference evidence="4 5" key="1">
    <citation type="submission" date="2015-09" db="EMBL/GenBank/DDBJ databases">
        <authorList>
            <consortium name="Pathogen Informatics"/>
            <person name="Wu L."/>
            <person name="Ma J."/>
        </authorList>
    </citation>
    <scope>NUCLEOTIDE SEQUENCE [LARGE SCALE GENOMIC DNA]</scope>
    <source>
        <strain evidence="4 5">2789STDY5834858</strain>
    </source>
</reference>
<comment type="cofactor">
    <cofactor evidence="1">
        <name>Mg(2+)</name>
        <dbReference type="ChEBI" id="CHEBI:18420"/>
    </cofactor>
</comment>
<dbReference type="PANTHER" id="PTHR11839:SF18">
    <property type="entry name" value="NUDIX HYDROLASE DOMAIN-CONTAINING PROTEIN"/>
    <property type="match status" value="1"/>
</dbReference>
<dbReference type="PANTHER" id="PTHR11839">
    <property type="entry name" value="UDP/ADP-SUGAR PYROPHOSPHATASE"/>
    <property type="match status" value="1"/>
</dbReference>
<evidence type="ECO:0000256" key="1">
    <source>
        <dbReference type="ARBA" id="ARBA00001946"/>
    </source>
</evidence>
<name>A0ABP2ASY9_SARVE</name>
<keyword evidence="5" id="KW-1185">Reference proteome</keyword>
<dbReference type="EMBL" id="CYZR01000005">
    <property type="protein sequence ID" value="CUN96738.1"/>
    <property type="molecule type" value="Genomic_DNA"/>
</dbReference>
<dbReference type="PRINTS" id="PR00502">
    <property type="entry name" value="NUDIXFAMILY"/>
</dbReference>
<feature type="domain" description="Nudix hydrolase" evidence="3">
    <location>
        <begin position="51"/>
        <end position="181"/>
    </location>
</feature>
<dbReference type="EC" id="3.6.1.13" evidence="4"/>
<dbReference type="Proteomes" id="UP000095488">
    <property type="component" value="Unassembled WGS sequence"/>
</dbReference>
<dbReference type="GO" id="GO:0047631">
    <property type="term" value="F:ADP-ribose diphosphatase activity"/>
    <property type="evidence" value="ECO:0007669"/>
    <property type="project" value="UniProtKB-EC"/>
</dbReference>
<evidence type="ECO:0000259" key="3">
    <source>
        <dbReference type="PROSITE" id="PS51462"/>
    </source>
</evidence>
<organism evidence="4 5">
    <name type="scientific">Sarcina ventriculi</name>
    <name type="common">Clostridium ventriculi</name>
    <dbReference type="NCBI Taxonomy" id="1267"/>
    <lineage>
        <taxon>Bacteria</taxon>
        <taxon>Bacillati</taxon>
        <taxon>Bacillota</taxon>
        <taxon>Clostridia</taxon>
        <taxon>Eubacteriales</taxon>
        <taxon>Clostridiaceae</taxon>
        <taxon>Sarcina</taxon>
    </lineage>
</organism>
<proteinExistence type="predicted"/>
<dbReference type="InterPro" id="IPR015797">
    <property type="entry name" value="NUDIX_hydrolase-like_dom_sf"/>
</dbReference>
<dbReference type="PROSITE" id="PS51462">
    <property type="entry name" value="NUDIX"/>
    <property type="match status" value="1"/>
</dbReference>
<dbReference type="RefSeq" id="WP_055259184.1">
    <property type="nucleotide sequence ID" value="NZ_CABIXL010000005.1"/>
</dbReference>
<dbReference type="Gene3D" id="3.90.79.10">
    <property type="entry name" value="Nucleoside Triphosphate Pyrophosphohydrolase"/>
    <property type="match status" value="1"/>
</dbReference>
<keyword evidence="2 4" id="KW-0378">Hydrolase</keyword>
<gene>
    <name evidence="4" type="primary">nudF</name>
    <name evidence="4" type="ORF">ERS852473_01529</name>
</gene>
<dbReference type="InterPro" id="IPR020476">
    <property type="entry name" value="Nudix_hydrolase"/>
</dbReference>
<dbReference type="Pfam" id="PF00293">
    <property type="entry name" value="NUDIX"/>
    <property type="match status" value="1"/>
</dbReference>
<dbReference type="SUPFAM" id="SSF55811">
    <property type="entry name" value="Nudix"/>
    <property type="match status" value="1"/>
</dbReference>